<protein>
    <submittedName>
        <fullName evidence="3">Rhodanese-like domain-containing protein</fullName>
    </submittedName>
</protein>
<dbReference type="EMBL" id="JBIRYO010000021">
    <property type="protein sequence ID" value="MFI2477086.1"/>
    <property type="molecule type" value="Genomic_DNA"/>
</dbReference>
<dbReference type="Pfam" id="PF00581">
    <property type="entry name" value="Rhodanese"/>
    <property type="match status" value="2"/>
</dbReference>
<proteinExistence type="predicted"/>
<dbReference type="InterPro" id="IPR051682">
    <property type="entry name" value="Mito_Persulfide_Diox"/>
</dbReference>
<dbReference type="Gene3D" id="3.40.250.10">
    <property type="entry name" value="Rhodanese-like domain"/>
    <property type="match status" value="2"/>
</dbReference>
<dbReference type="InterPro" id="IPR001763">
    <property type="entry name" value="Rhodanese-like_dom"/>
</dbReference>
<evidence type="ECO:0000259" key="2">
    <source>
        <dbReference type="PROSITE" id="PS50206"/>
    </source>
</evidence>
<dbReference type="SUPFAM" id="SSF56281">
    <property type="entry name" value="Metallo-hydrolase/oxidoreductase"/>
    <property type="match status" value="1"/>
</dbReference>
<dbReference type="InterPro" id="IPR001307">
    <property type="entry name" value="Thiosulphate_STrfase_CS"/>
</dbReference>
<feature type="domain" description="Rhodanese" evidence="2">
    <location>
        <begin position="368"/>
        <end position="446"/>
    </location>
</feature>
<gene>
    <name evidence="3" type="ORF">ACH49W_27220</name>
</gene>
<dbReference type="CDD" id="cd07724">
    <property type="entry name" value="POD-like_MBL-fold"/>
    <property type="match status" value="1"/>
</dbReference>
<accession>A0ABW7X7H5</accession>
<organism evidence="3 4">
    <name type="scientific">Nocardia xishanensis</name>
    <dbReference type="NCBI Taxonomy" id="238964"/>
    <lineage>
        <taxon>Bacteria</taxon>
        <taxon>Bacillati</taxon>
        <taxon>Actinomycetota</taxon>
        <taxon>Actinomycetes</taxon>
        <taxon>Mycobacteriales</taxon>
        <taxon>Nocardiaceae</taxon>
        <taxon>Nocardia</taxon>
    </lineage>
</organism>
<keyword evidence="1" id="KW-0479">Metal-binding</keyword>
<feature type="domain" description="Rhodanese" evidence="2">
    <location>
        <begin position="267"/>
        <end position="355"/>
    </location>
</feature>
<dbReference type="CDD" id="cd00158">
    <property type="entry name" value="RHOD"/>
    <property type="match status" value="2"/>
</dbReference>
<dbReference type="Gene3D" id="3.60.15.10">
    <property type="entry name" value="Ribonuclease Z/Hydroxyacylglutathione hydrolase-like"/>
    <property type="match status" value="1"/>
</dbReference>
<evidence type="ECO:0000313" key="4">
    <source>
        <dbReference type="Proteomes" id="UP001611415"/>
    </source>
</evidence>
<dbReference type="InterPro" id="IPR044528">
    <property type="entry name" value="POD-like_MBL-fold"/>
</dbReference>
<comment type="caution">
    <text evidence="3">The sequence shown here is derived from an EMBL/GenBank/DDBJ whole genome shotgun (WGS) entry which is preliminary data.</text>
</comment>
<evidence type="ECO:0000256" key="1">
    <source>
        <dbReference type="ARBA" id="ARBA00022723"/>
    </source>
</evidence>
<reference evidence="3 4" key="1">
    <citation type="submission" date="2024-10" db="EMBL/GenBank/DDBJ databases">
        <title>The Natural Products Discovery Center: Release of the First 8490 Sequenced Strains for Exploring Actinobacteria Biosynthetic Diversity.</title>
        <authorList>
            <person name="Kalkreuter E."/>
            <person name="Kautsar S.A."/>
            <person name="Yang D."/>
            <person name="Bader C.D."/>
            <person name="Teijaro C.N."/>
            <person name="Fluegel L."/>
            <person name="Davis C.M."/>
            <person name="Simpson J.R."/>
            <person name="Lauterbach L."/>
            <person name="Steele A.D."/>
            <person name="Gui C."/>
            <person name="Meng S."/>
            <person name="Li G."/>
            <person name="Viehrig K."/>
            <person name="Ye F."/>
            <person name="Su P."/>
            <person name="Kiefer A.F."/>
            <person name="Nichols A."/>
            <person name="Cepeda A.J."/>
            <person name="Yan W."/>
            <person name="Fan B."/>
            <person name="Jiang Y."/>
            <person name="Adhikari A."/>
            <person name="Zheng C.-J."/>
            <person name="Schuster L."/>
            <person name="Cowan T.M."/>
            <person name="Smanski M.J."/>
            <person name="Chevrette M.G."/>
            <person name="De Carvalho L.P.S."/>
            <person name="Shen B."/>
        </authorList>
    </citation>
    <scope>NUCLEOTIDE SEQUENCE [LARGE SCALE GENOMIC DNA]</scope>
    <source>
        <strain evidence="3 4">NPDC019275</strain>
    </source>
</reference>
<dbReference type="InterPro" id="IPR036866">
    <property type="entry name" value="RibonucZ/Hydroxyglut_hydro"/>
</dbReference>
<evidence type="ECO:0000313" key="3">
    <source>
        <dbReference type="EMBL" id="MFI2477086.1"/>
    </source>
</evidence>
<dbReference type="SMART" id="SM00450">
    <property type="entry name" value="RHOD"/>
    <property type="match status" value="2"/>
</dbReference>
<dbReference type="SMART" id="SM00849">
    <property type="entry name" value="Lactamase_B"/>
    <property type="match status" value="1"/>
</dbReference>
<dbReference type="Pfam" id="PF00753">
    <property type="entry name" value="Lactamase_B"/>
    <property type="match status" value="1"/>
</dbReference>
<dbReference type="PROSITE" id="PS50206">
    <property type="entry name" value="RHODANESE_3"/>
    <property type="match status" value="2"/>
</dbReference>
<dbReference type="InterPro" id="IPR001279">
    <property type="entry name" value="Metallo-B-lactamas"/>
</dbReference>
<dbReference type="PANTHER" id="PTHR43084">
    <property type="entry name" value="PERSULFIDE DIOXYGENASE ETHE1"/>
    <property type="match status" value="1"/>
</dbReference>
<sequence>MSTTTVTLVSVIDEGLGNSTYLLDLGDGQAMVLDPERDLREVRAEAARRNLRIAYAVETHMHADFISGVRELGETEGATVLAPEVGPRGFTVTGMTDGDVVELGPFRLHALATPGHSPEHLSYLLHAGEQLLGVFTGGSLMVGTAGRTDLVSPDRTIPLARAQYHSLQRLMELPDETPVWPTHGAGSFCSSAAGGERVSTIGKERATNPLLQVDGEDAFVAALLASLGTFPDYFLRLAEVNHKGPVVLGDTLPELAALTTSDVWELVTEGAQVVDARPPADFAAGHIPGALSITLRPVFATWLGWLVDPDRPVVIVRGEDQNPEDIAWEAAKVGFDSLAGELGGGMAAWTGPVAAAAVQLLEAERCTTESPVTVLDIRRHGEFAAGHVPGARNIELGALAQNLIELPDGPVLVMCGHGERAMGAASILERSGRTDVRVLAGHPVDYAHVLGQELRVER</sequence>
<dbReference type="Proteomes" id="UP001611415">
    <property type="component" value="Unassembled WGS sequence"/>
</dbReference>
<dbReference type="InterPro" id="IPR036873">
    <property type="entry name" value="Rhodanese-like_dom_sf"/>
</dbReference>
<keyword evidence="4" id="KW-1185">Reference proteome</keyword>
<name>A0ABW7X7H5_9NOCA</name>
<dbReference type="RefSeq" id="WP_397094438.1">
    <property type="nucleotide sequence ID" value="NZ_JBIRYO010000021.1"/>
</dbReference>
<dbReference type="PANTHER" id="PTHR43084:SF1">
    <property type="entry name" value="PERSULFIDE DIOXYGENASE ETHE1, MITOCHONDRIAL"/>
    <property type="match status" value="1"/>
</dbReference>
<dbReference type="PROSITE" id="PS00380">
    <property type="entry name" value="RHODANESE_1"/>
    <property type="match status" value="2"/>
</dbReference>
<dbReference type="SUPFAM" id="SSF52821">
    <property type="entry name" value="Rhodanese/Cell cycle control phosphatase"/>
    <property type="match status" value="2"/>
</dbReference>